<feature type="region of interest" description="Disordered" evidence="1">
    <location>
        <begin position="112"/>
        <end position="167"/>
    </location>
</feature>
<evidence type="ECO:0000313" key="2">
    <source>
        <dbReference type="EMBL" id="KAK3331603.1"/>
    </source>
</evidence>
<accession>A0AAE0IUR0</accession>
<name>A0AAE0IUR0_9PEZI</name>
<organism evidence="2 3">
    <name type="scientific">Cercophora scortea</name>
    <dbReference type="NCBI Taxonomy" id="314031"/>
    <lineage>
        <taxon>Eukaryota</taxon>
        <taxon>Fungi</taxon>
        <taxon>Dikarya</taxon>
        <taxon>Ascomycota</taxon>
        <taxon>Pezizomycotina</taxon>
        <taxon>Sordariomycetes</taxon>
        <taxon>Sordariomycetidae</taxon>
        <taxon>Sordariales</taxon>
        <taxon>Lasiosphaeriaceae</taxon>
        <taxon>Cercophora</taxon>
    </lineage>
</organism>
<dbReference type="AlphaFoldDB" id="A0AAE0IUR0"/>
<reference evidence="2" key="2">
    <citation type="submission" date="2023-06" db="EMBL/GenBank/DDBJ databases">
        <authorList>
            <consortium name="Lawrence Berkeley National Laboratory"/>
            <person name="Haridas S."/>
            <person name="Hensen N."/>
            <person name="Bonometti L."/>
            <person name="Westerberg I."/>
            <person name="Brannstrom I.O."/>
            <person name="Guillou S."/>
            <person name="Cros-Aarteil S."/>
            <person name="Calhoun S."/>
            <person name="Kuo A."/>
            <person name="Mondo S."/>
            <person name="Pangilinan J."/>
            <person name="Riley R."/>
            <person name="Labutti K."/>
            <person name="Andreopoulos B."/>
            <person name="Lipzen A."/>
            <person name="Chen C."/>
            <person name="Yanf M."/>
            <person name="Daum C."/>
            <person name="Ng V."/>
            <person name="Clum A."/>
            <person name="Steindorff A."/>
            <person name="Ohm R."/>
            <person name="Martin F."/>
            <person name="Silar P."/>
            <person name="Natvig D."/>
            <person name="Lalanne C."/>
            <person name="Gautier V."/>
            <person name="Ament-Velasquez S.L."/>
            <person name="Kruys A."/>
            <person name="Hutchinson M.I."/>
            <person name="Powell A.J."/>
            <person name="Barry K."/>
            <person name="Miller A.N."/>
            <person name="Grigoriev I.V."/>
            <person name="Debuchy R."/>
            <person name="Gladieux P."/>
            <person name="Thoren M.H."/>
            <person name="Johannesson H."/>
        </authorList>
    </citation>
    <scope>NUCLEOTIDE SEQUENCE</scope>
    <source>
        <strain evidence="2">SMH4131-1</strain>
    </source>
</reference>
<keyword evidence="3" id="KW-1185">Reference proteome</keyword>
<evidence type="ECO:0000256" key="1">
    <source>
        <dbReference type="SAM" id="MobiDB-lite"/>
    </source>
</evidence>
<dbReference type="Proteomes" id="UP001286456">
    <property type="component" value="Unassembled WGS sequence"/>
</dbReference>
<protein>
    <submittedName>
        <fullName evidence="2">Uncharacterized protein</fullName>
    </submittedName>
</protein>
<gene>
    <name evidence="2" type="ORF">B0T19DRAFT_482069</name>
</gene>
<comment type="caution">
    <text evidence="2">The sequence shown here is derived from an EMBL/GenBank/DDBJ whole genome shotgun (WGS) entry which is preliminary data.</text>
</comment>
<evidence type="ECO:0000313" key="3">
    <source>
        <dbReference type="Proteomes" id="UP001286456"/>
    </source>
</evidence>
<sequence>MDFQYNHVSAECTIAPCLRQVAGYVDHNPVAQFSACQSVFGFPVVPTVTLAVDPIVSTLVATSTYIDVVISTSTVYSTLEQTSTSYATVYETATEYTTTLVNTITTTVTPTVTALPKKRSPKKRGHHKRGSCKHSTSSGLPSSSDVPSSTSSSSEAASTTVSSEAPSSTISSSALFPIATNCPSLAEYSSACACLEPATVTEYASAATSVVLETAATTIPSTTETVVTVAVTTVVVKPATATLISTLSTLTATTTTATATATPAPVVPQTFGLVMADGANAGKAASIGGSAPAYTFIWSSSQLPTSLTLTSAGTVPFMTSNAVYKMYVRASTTAYGLVFFTTSSYVSTTSYLWLPVTCSLAPTTLVMSCSTSTNNLTRFLQCGSNFYMANPTTTPGGCIEVHLKVSA</sequence>
<proteinExistence type="predicted"/>
<feature type="compositionally biased region" description="Basic residues" evidence="1">
    <location>
        <begin position="116"/>
        <end position="132"/>
    </location>
</feature>
<reference evidence="2" key="1">
    <citation type="journal article" date="2023" name="Mol. Phylogenet. Evol.">
        <title>Genome-scale phylogeny and comparative genomics of the fungal order Sordariales.</title>
        <authorList>
            <person name="Hensen N."/>
            <person name="Bonometti L."/>
            <person name="Westerberg I."/>
            <person name="Brannstrom I.O."/>
            <person name="Guillou S."/>
            <person name="Cros-Aarteil S."/>
            <person name="Calhoun S."/>
            <person name="Haridas S."/>
            <person name="Kuo A."/>
            <person name="Mondo S."/>
            <person name="Pangilinan J."/>
            <person name="Riley R."/>
            <person name="LaButti K."/>
            <person name="Andreopoulos B."/>
            <person name="Lipzen A."/>
            <person name="Chen C."/>
            <person name="Yan M."/>
            <person name="Daum C."/>
            <person name="Ng V."/>
            <person name="Clum A."/>
            <person name="Steindorff A."/>
            <person name="Ohm R.A."/>
            <person name="Martin F."/>
            <person name="Silar P."/>
            <person name="Natvig D.O."/>
            <person name="Lalanne C."/>
            <person name="Gautier V."/>
            <person name="Ament-Velasquez S.L."/>
            <person name="Kruys A."/>
            <person name="Hutchinson M.I."/>
            <person name="Powell A.J."/>
            <person name="Barry K."/>
            <person name="Miller A.N."/>
            <person name="Grigoriev I.V."/>
            <person name="Debuchy R."/>
            <person name="Gladieux P."/>
            <person name="Hiltunen Thoren M."/>
            <person name="Johannesson H."/>
        </authorList>
    </citation>
    <scope>NUCLEOTIDE SEQUENCE</scope>
    <source>
        <strain evidence="2">SMH4131-1</strain>
    </source>
</reference>
<dbReference type="EMBL" id="JAUEPO010000002">
    <property type="protein sequence ID" value="KAK3331603.1"/>
    <property type="molecule type" value="Genomic_DNA"/>
</dbReference>
<feature type="compositionally biased region" description="Low complexity" evidence="1">
    <location>
        <begin position="135"/>
        <end position="167"/>
    </location>
</feature>